<dbReference type="OrthoDB" id="5420391at2759"/>
<feature type="compositionally biased region" description="Low complexity" evidence="1">
    <location>
        <begin position="47"/>
        <end position="59"/>
    </location>
</feature>
<feature type="compositionally biased region" description="Low complexity" evidence="1">
    <location>
        <begin position="297"/>
        <end position="310"/>
    </location>
</feature>
<feature type="region of interest" description="Disordered" evidence="1">
    <location>
        <begin position="345"/>
        <end position="387"/>
    </location>
</feature>
<sequence>MSSDLLAEFDSFYQAPSQSNRSAVTPSTNDLAFLDGSISTTSGQTWQSNQQSAQRQSNATPAQTDIWGDMTSFSAPASIPQQPSSQSDIWGSFGAVADNPKPLPGLAVAQGQGNYTQPFGDGFSQITPGIQRKSTIEMFNSATEHRFTPTTVVNAKKPPPPMSSSKAEVLFDADEEQEADDDDDFGEFETVTSPAPTAPQQLDLLFDPVPVQTKPPAKRALKPMDVLVPSPNSLTSPLPYPQAPKSPSYKERTPFADLKVAPVVPASSQDTAASKPASAAPITAWPSYEAKESKYSPFADSPARAPAPASGFDEAWGDFADLPAETPTVAATSSIEEHAWGWDWNDRVPHAGSPPKRSKASNPLPAQKASSSTKASGPTPVPEAQKVVTVPRSTVPPTNIPPPSVLLTLFPALFNLPQTALFKPVSDQPFSLKNRIMSDPSTVKFLRGYLLIAVVAARIIAGRKLRWKRDTLLSQAMKIGPAAAGGKGGMKLSGVDKAETKREDREAADVVRLWKEQLGRLKSAVAAANSSNHDILSHLVIPEIGDVMHVNTLKGAMTDVKPCVLCGLKREERVAKVDIDELIEDSFGEYWIGHWGHRDCRNFWDEHEKTLKQR</sequence>
<proteinExistence type="predicted"/>
<gene>
    <name evidence="2" type="ORF">BP5796_04896</name>
</gene>
<organism evidence="2 3">
    <name type="scientific">Coleophoma crateriformis</name>
    <dbReference type="NCBI Taxonomy" id="565419"/>
    <lineage>
        <taxon>Eukaryota</taxon>
        <taxon>Fungi</taxon>
        <taxon>Dikarya</taxon>
        <taxon>Ascomycota</taxon>
        <taxon>Pezizomycotina</taxon>
        <taxon>Leotiomycetes</taxon>
        <taxon>Helotiales</taxon>
        <taxon>Dermateaceae</taxon>
        <taxon>Coleophoma</taxon>
    </lineage>
</organism>
<comment type="caution">
    <text evidence="2">The sequence shown here is derived from an EMBL/GenBank/DDBJ whole genome shotgun (WGS) entry which is preliminary data.</text>
</comment>
<dbReference type="EMBL" id="PDLN01000006">
    <property type="protein sequence ID" value="RDW83405.1"/>
    <property type="molecule type" value="Genomic_DNA"/>
</dbReference>
<evidence type="ECO:0008006" key="4">
    <source>
        <dbReference type="Google" id="ProtNLM"/>
    </source>
</evidence>
<dbReference type="PANTHER" id="PTHR42084:SF1">
    <property type="entry name" value="SERINE_THREONINE-PROTEIN KINASE PPK6"/>
    <property type="match status" value="1"/>
</dbReference>
<evidence type="ECO:0000256" key="1">
    <source>
        <dbReference type="SAM" id="MobiDB-lite"/>
    </source>
</evidence>
<dbReference type="AlphaFoldDB" id="A0A3D8SAP7"/>
<protein>
    <recommendedName>
        <fullName evidence="4">Serine threonine-protein kinase ppk6</fullName>
    </recommendedName>
</protein>
<name>A0A3D8SAP7_9HELO</name>
<evidence type="ECO:0000313" key="3">
    <source>
        <dbReference type="Proteomes" id="UP000256328"/>
    </source>
</evidence>
<evidence type="ECO:0000313" key="2">
    <source>
        <dbReference type="EMBL" id="RDW83405.1"/>
    </source>
</evidence>
<feature type="compositionally biased region" description="Low complexity" evidence="1">
    <location>
        <begin position="72"/>
        <end position="87"/>
    </location>
</feature>
<feature type="region of interest" description="Disordered" evidence="1">
    <location>
        <begin position="34"/>
        <end position="90"/>
    </location>
</feature>
<dbReference type="PANTHER" id="PTHR42084">
    <property type="entry name" value="YALI0E26631P"/>
    <property type="match status" value="1"/>
</dbReference>
<feature type="region of interest" description="Disordered" evidence="1">
    <location>
        <begin position="297"/>
        <end position="319"/>
    </location>
</feature>
<reference evidence="2 3" key="1">
    <citation type="journal article" date="2018" name="IMA Fungus">
        <title>IMA Genome-F 9: Draft genome sequence of Annulohypoxylon stygium, Aspergillus mulundensis, Berkeleyomyces basicola (syn. Thielaviopsis basicola), Ceratocystis smalleyi, two Cercospora beticola strains, Coleophoma cylindrospora, Fusarium fracticaudum, Phialophora cf. hyalina, and Morchella septimelata.</title>
        <authorList>
            <person name="Wingfield B.D."/>
            <person name="Bills G.F."/>
            <person name="Dong Y."/>
            <person name="Huang W."/>
            <person name="Nel W.J."/>
            <person name="Swalarsk-Parry B.S."/>
            <person name="Vaghefi N."/>
            <person name="Wilken P.M."/>
            <person name="An Z."/>
            <person name="de Beer Z.W."/>
            <person name="De Vos L."/>
            <person name="Chen L."/>
            <person name="Duong T.A."/>
            <person name="Gao Y."/>
            <person name="Hammerbacher A."/>
            <person name="Kikkert J.R."/>
            <person name="Li Y."/>
            <person name="Li H."/>
            <person name="Li K."/>
            <person name="Li Q."/>
            <person name="Liu X."/>
            <person name="Ma X."/>
            <person name="Naidoo K."/>
            <person name="Pethybridge S.J."/>
            <person name="Sun J."/>
            <person name="Steenkamp E.T."/>
            <person name="van der Nest M.A."/>
            <person name="van Wyk S."/>
            <person name="Wingfield M.J."/>
            <person name="Xiong C."/>
            <person name="Yue Q."/>
            <person name="Zhang X."/>
        </authorList>
    </citation>
    <scope>NUCLEOTIDE SEQUENCE [LARGE SCALE GENOMIC DNA]</scope>
    <source>
        <strain evidence="2 3">BP5796</strain>
    </source>
</reference>
<keyword evidence="3" id="KW-1185">Reference proteome</keyword>
<dbReference type="Proteomes" id="UP000256328">
    <property type="component" value="Unassembled WGS sequence"/>
</dbReference>
<accession>A0A3D8SAP7</accession>
<feature type="compositionally biased region" description="Polar residues" evidence="1">
    <location>
        <begin position="37"/>
        <end position="46"/>
    </location>
</feature>